<evidence type="ECO:0008006" key="4">
    <source>
        <dbReference type="Google" id="ProtNLM"/>
    </source>
</evidence>
<feature type="compositionally biased region" description="Low complexity" evidence="1">
    <location>
        <begin position="530"/>
        <end position="541"/>
    </location>
</feature>
<evidence type="ECO:0000313" key="3">
    <source>
        <dbReference type="Proteomes" id="UP001642484"/>
    </source>
</evidence>
<organism evidence="2 3">
    <name type="scientific">Durusdinium trenchii</name>
    <dbReference type="NCBI Taxonomy" id="1381693"/>
    <lineage>
        <taxon>Eukaryota</taxon>
        <taxon>Sar</taxon>
        <taxon>Alveolata</taxon>
        <taxon>Dinophyceae</taxon>
        <taxon>Suessiales</taxon>
        <taxon>Symbiodiniaceae</taxon>
        <taxon>Durusdinium</taxon>
    </lineage>
</organism>
<keyword evidence="3" id="KW-1185">Reference proteome</keyword>
<protein>
    <recommendedName>
        <fullName evidence="4">FACT complex subunit</fullName>
    </recommendedName>
</protein>
<dbReference type="EMBL" id="CAXAMN010021327">
    <property type="protein sequence ID" value="CAK9057969.1"/>
    <property type="molecule type" value="Genomic_DNA"/>
</dbReference>
<feature type="compositionally biased region" description="Basic residues" evidence="1">
    <location>
        <begin position="504"/>
        <end position="526"/>
    </location>
</feature>
<feature type="compositionally biased region" description="Acidic residues" evidence="1">
    <location>
        <begin position="155"/>
        <end position="174"/>
    </location>
</feature>
<comment type="caution">
    <text evidence="2">The sequence shown here is derived from an EMBL/GenBank/DDBJ whole genome shotgun (WGS) entry which is preliminary data.</text>
</comment>
<feature type="compositionally biased region" description="Basic and acidic residues" evidence="1">
    <location>
        <begin position="493"/>
        <end position="503"/>
    </location>
</feature>
<feature type="non-terminal residue" evidence="2">
    <location>
        <position position="1"/>
    </location>
</feature>
<feature type="region of interest" description="Disordered" evidence="1">
    <location>
        <begin position="150"/>
        <end position="175"/>
    </location>
</feature>
<sequence length="616" mass="67922">NYDGKQISAGVAYNAPANKAGYLLNQTLGKLMVSEIDDSLVQKAKQRKLTRISGFNELRGLDAMLVHSLGVGIKDFAVPEGLLLQPLKPTQVRLRADDGHVYIVDTKASEVKREVGPTINLSELKVLVTLSDQGPLNGDFYATKCVLESESGTGGEDEGAQEEPDDEKDIDDGANDEKAEKEKLAQLKRRLGTYKLAPRLINPVNLATKEILMSVCRATWKEFAERARTIKSPEDVMRMNIRKVGQGAWKEELVGMAHCSLSRDDTIQHLLPEWTFHDNTLQWHTEMLENLLQCRAASLASAFLLPPMRYCHVLSEDAQESKAAQELAVREFQVAYTLVEKSTGISWYHITDLDEWLVIPTEPRLLTEVRGPVGWVKCGDPMSLQAAMCMEGCATLIVQQMKALVLKLGGTPPKPATKRAYQELLISMCLEKSLQAEALKKVEESGKKETEDSEIDSQFSEVLSDLGKDDGNRQDLKELAQKRQTQKVKRKLAARDKPVEEGKKKKKSKSKGKGKAKGKGKGKKDKKQANKFMAKFAQKFKAGGGKGHPGSAEAAPGLVEEQEPDKPAVVEGKAAVPEGPEKPAVVEGQAAVPEGGNSLAQRRLQAQKTKRQRWAR</sequence>
<feature type="compositionally biased region" description="Polar residues" evidence="1">
    <location>
        <begin position="598"/>
        <end position="607"/>
    </location>
</feature>
<evidence type="ECO:0000256" key="1">
    <source>
        <dbReference type="SAM" id="MobiDB-lite"/>
    </source>
</evidence>
<gene>
    <name evidence="2" type="ORF">CCMP2556_LOCUS28568</name>
</gene>
<feature type="region of interest" description="Disordered" evidence="1">
    <location>
        <begin position="480"/>
        <end position="616"/>
    </location>
</feature>
<name>A0ABP0N6K3_9DINO</name>
<dbReference type="Proteomes" id="UP001642484">
    <property type="component" value="Unassembled WGS sequence"/>
</dbReference>
<accession>A0ABP0N6K3</accession>
<proteinExistence type="predicted"/>
<reference evidence="2 3" key="1">
    <citation type="submission" date="2024-02" db="EMBL/GenBank/DDBJ databases">
        <authorList>
            <person name="Chen Y."/>
            <person name="Shah S."/>
            <person name="Dougan E. K."/>
            <person name="Thang M."/>
            <person name="Chan C."/>
        </authorList>
    </citation>
    <scope>NUCLEOTIDE SEQUENCE [LARGE SCALE GENOMIC DNA]</scope>
</reference>
<evidence type="ECO:0000313" key="2">
    <source>
        <dbReference type="EMBL" id="CAK9057969.1"/>
    </source>
</evidence>